<keyword evidence="2" id="KW-0489">Methyltransferase</keyword>
<dbReference type="GO" id="GO:0032259">
    <property type="term" value="P:methylation"/>
    <property type="evidence" value="ECO:0007669"/>
    <property type="project" value="UniProtKB-KW"/>
</dbReference>
<organism evidence="2 3">
    <name type="scientific">Nocardioides seonyuensis</name>
    <dbReference type="NCBI Taxonomy" id="2518371"/>
    <lineage>
        <taxon>Bacteria</taxon>
        <taxon>Bacillati</taxon>
        <taxon>Actinomycetota</taxon>
        <taxon>Actinomycetes</taxon>
        <taxon>Propionibacteriales</taxon>
        <taxon>Nocardioidaceae</taxon>
        <taxon>Nocardioides</taxon>
    </lineage>
</organism>
<dbReference type="Pfam" id="PF05175">
    <property type="entry name" value="MTS"/>
    <property type="match status" value="1"/>
</dbReference>
<dbReference type="PANTHER" id="PTHR18895:SF74">
    <property type="entry name" value="MTRF1L RELEASE FACTOR GLUTAMINE METHYLTRANSFERASE"/>
    <property type="match status" value="1"/>
</dbReference>
<dbReference type="PROSITE" id="PS00092">
    <property type="entry name" value="N6_MTASE"/>
    <property type="match status" value="1"/>
</dbReference>
<name>A0A4P7IJF3_9ACTN</name>
<dbReference type="InterPro" id="IPR007848">
    <property type="entry name" value="Small_mtfrase_dom"/>
</dbReference>
<proteinExistence type="predicted"/>
<dbReference type="InterPro" id="IPR050320">
    <property type="entry name" value="N5-glutamine_MTase"/>
</dbReference>
<protein>
    <submittedName>
        <fullName evidence="2">Class I SAM-dependent methyltransferase</fullName>
    </submittedName>
</protein>
<dbReference type="OrthoDB" id="4966694at2"/>
<dbReference type="GO" id="GO:0008757">
    <property type="term" value="F:S-adenosylmethionine-dependent methyltransferase activity"/>
    <property type="evidence" value="ECO:0007669"/>
    <property type="project" value="UniProtKB-ARBA"/>
</dbReference>
<dbReference type="GO" id="GO:0008170">
    <property type="term" value="F:N-methyltransferase activity"/>
    <property type="evidence" value="ECO:0007669"/>
    <property type="project" value="UniProtKB-ARBA"/>
</dbReference>
<sequence>MTERCVRFGELDISYEDGVIAPREWTLAQSDWASELLPTAPDGPVLELCTGAGHIGLHAVLHANRTLVAVDDNPVACGHARRNAERAGLADRVEVRQGRIDEVVGDDERFAMVVADPPWVPSDVVPRFPEDPVHAIDGGPDGLALTRTCLAVAAAHLEDGGVLILQVGPAQEDAVAAEASAHGLHLHDVRRFGDRGALLRLELVDDRGIRA</sequence>
<reference evidence="2 3" key="1">
    <citation type="submission" date="2019-03" db="EMBL/GenBank/DDBJ databases">
        <title>Three New Species of Nocardioides, Nocardioides euryhalodurans sp. nov., Nocardioides seonyuensis sp. nov. and Nocardioides eburneoflavus sp. nov. Iolated from Soil.</title>
        <authorList>
            <person name="Roh S.G."/>
            <person name="Lee C."/>
            <person name="Kim M.-K."/>
            <person name="Kim S.B."/>
        </authorList>
    </citation>
    <scope>NUCLEOTIDE SEQUENCE [LARGE SCALE GENOMIC DNA]</scope>
    <source>
        <strain evidence="2 3">MMS17-SY207-3</strain>
    </source>
</reference>
<accession>A0A4P7IJF3</accession>
<keyword evidence="3" id="KW-1185">Reference proteome</keyword>
<dbReference type="InterPro" id="IPR002052">
    <property type="entry name" value="DNA_methylase_N6_adenine_CS"/>
</dbReference>
<dbReference type="Gene3D" id="3.40.50.150">
    <property type="entry name" value="Vaccinia Virus protein VP39"/>
    <property type="match status" value="1"/>
</dbReference>
<dbReference type="Proteomes" id="UP000294853">
    <property type="component" value="Chromosome"/>
</dbReference>
<evidence type="ECO:0000259" key="1">
    <source>
        <dbReference type="Pfam" id="PF05175"/>
    </source>
</evidence>
<keyword evidence="2" id="KW-0808">Transferase</keyword>
<dbReference type="GO" id="GO:0003676">
    <property type="term" value="F:nucleic acid binding"/>
    <property type="evidence" value="ECO:0007669"/>
    <property type="project" value="InterPro"/>
</dbReference>
<evidence type="ECO:0000313" key="2">
    <source>
        <dbReference type="EMBL" id="QBX57556.1"/>
    </source>
</evidence>
<dbReference type="EMBL" id="CP038436">
    <property type="protein sequence ID" value="QBX57556.1"/>
    <property type="molecule type" value="Genomic_DNA"/>
</dbReference>
<gene>
    <name evidence="2" type="ORF">EXE58_09835</name>
</gene>
<dbReference type="AlphaFoldDB" id="A0A4P7IJF3"/>
<feature type="domain" description="Methyltransferase small" evidence="1">
    <location>
        <begin position="36"/>
        <end position="119"/>
    </location>
</feature>
<evidence type="ECO:0000313" key="3">
    <source>
        <dbReference type="Proteomes" id="UP000294853"/>
    </source>
</evidence>
<dbReference type="PANTHER" id="PTHR18895">
    <property type="entry name" value="HEMK METHYLTRANSFERASE"/>
    <property type="match status" value="1"/>
</dbReference>
<dbReference type="InterPro" id="IPR029063">
    <property type="entry name" value="SAM-dependent_MTases_sf"/>
</dbReference>
<dbReference type="SUPFAM" id="SSF53335">
    <property type="entry name" value="S-adenosyl-L-methionine-dependent methyltransferases"/>
    <property type="match status" value="1"/>
</dbReference>
<dbReference type="CDD" id="cd02440">
    <property type="entry name" value="AdoMet_MTases"/>
    <property type="match status" value="1"/>
</dbReference>
<dbReference type="KEGG" id="nsn:EXE58_09835"/>